<evidence type="ECO:0000313" key="1">
    <source>
        <dbReference type="EMBL" id="KAK2182389.1"/>
    </source>
</evidence>
<protein>
    <submittedName>
        <fullName evidence="1">Uncharacterized protein</fullName>
    </submittedName>
</protein>
<accession>A0AAD9L2Z3</accession>
<proteinExistence type="predicted"/>
<evidence type="ECO:0000313" key="2">
    <source>
        <dbReference type="Proteomes" id="UP001209878"/>
    </source>
</evidence>
<dbReference type="Proteomes" id="UP001209878">
    <property type="component" value="Unassembled WGS sequence"/>
</dbReference>
<comment type="caution">
    <text evidence="1">The sequence shown here is derived from an EMBL/GenBank/DDBJ whole genome shotgun (WGS) entry which is preliminary data.</text>
</comment>
<name>A0AAD9L2Z3_RIDPI</name>
<sequence>MVVCYSHFSPSDYLHMIQDSETLHGTPRTRRTLHKNAVPSVLDWVQEPIDCIKKRVVRAKLRMCQEEPLDELSFAPNLNVQEVVVDNPSLPTRKQLLPASSKWIEQVRRHTSPSCPLKN</sequence>
<dbReference type="AlphaFoldDB" id="A0AAD9L2Z3"/>
<dbReference type="EMBL" id="JAODUO010000356">
    <property type="protein sequence ID" value="KAK2182389.1"/>
    <property type="molecule type" value="Genomic_DNA"/>
</dbReference>
<organism evidence="1 2">
    <name type="scientific">Ridgeia piscesae</name>
    <name type="common">Tubeworm</name>
    <dbReference type="NCBI Taxonomy" id="27915"/>
    <lineage>
        <taxon>Eukaryota</taxon>
        <taxon>Metazoa</taxon>
        <taxon>Spiralia</taxon>
        <taxon>Lophotrochozoa</taxon>
        <taxon>Annelida</taxon>
        <taxon>Polychaeta</taxon>
        <taxon>Sedentaria</taxon>
        <taxon>Canalipalpata</taxon>
        <taxon>Sabellida</taxon>
        <taxon>Siboglinidae</taxon>
        <taxon>Ridgeia</taxon>
    </lineage>
</organism>
<keyword evidence="2" id="KW-1185">Reference proteome</keyword>
<gene>
    <name evidence="1" type="ORF">NP493_355g02009</name>
</gene>
<reference evidence="1" key="1">
    <citation type="journal article" date="2023" name="Mol. Biol. Evol.">
        <title>Third-Generation Sequencing Reveals the Adaptive Role of the Epigenome in Three Deep-Sea Polychaetes.</title>
        <authorList>
            <person name="Perez M."/>
            <person name="Aroh O."/>
            <person name="Sun Y."/>
            <person name="Lan Y."/>
            <person name="Juniper S.K."/>
            <person name="Young C.R."/>
            <person name="Angers B."/>
            <person name="Qian P.Y."/>
        </authorList>
    </citation>
    <scope>NUCLEOTIDE SEQUENCE</scope>
    <source>
        <strain evidence="1">R07B-5</strain>
    </source>
</reference>